<evidence type="ECO:0000256" key="5">
    <source>
        <dbReference type="ARBA" id="ARBA00023163"/>
    </source>
</evidence>
<feature type="region of interest" description="Disordered" evidence="8">
    <location>
        <begin position="331"/>
        <end position="357"/>
    </location>
</feature>
<feature type="compositionally biased region" description="Polar residues" evidence="8">
    <location>
        <begin position="967"/>
        <end position="976"/>
    </location>
</feature>
<evidence type="ECO:0000256" key="8">
    <source>
        <dbReference type="SAM" id="MobiDB-lite"/>
    </source>
</evidence>
<feature type="compositionally biased region" description="Low complexity" evidence="8">
    <location>
        <begin position="918"/>
        <end position="930"/>
    </location>
</feature>
<keyword evidence="6" id="KW-0539">Nucleus</keyword>
<feature type="region of interest" description="Disordered" evidence="8">
    <location>
        <begin position="877"/>
        <end position="1091"/>
    </location>
</feature>
<feature type="compositionally biased region" description="Basic and acidic residues" evidence="8">
    <location>
        <begin position="931"/>
        <end position="944"/>
    </location>
</feature>
<feature type="domain" description="MADS-box" evidence="9">
    <location>
        <begin position="1074"/>
        <end position="1122"/>
    </location>
</feature>
<reference evidence="10 11" key="1">
    <citation type="journal article" date="2022" name="bioRxiv">
        <title>Genomics of Preaxostyla Flagellates Illuminates Evolutionary Transitions and the Path Towards Mitochondrial Loss.</title>
        <authorList>
            <person name="Novak L.V.F."/>
            <person name="Treitli S.C."/>
            <person name="Pyrih J."/>
            <person name="Halakuc P."/>
            <person name="Pipaliya S.V."/>
            <person name="Vacek V."/>
            <person name="Brzon O."/>
            <person name="Soukal P."/>
            <person name="Eme L."/>
            <person name="Dacks J.B."/>
            <person name="Karnkowska A."/>
            <person name="Elias M."/>
            <person name="Hampl V."/>
        </authorList>
    </citation>
    <scope>NUCLEOTIDE SEQUENCE [LARGE SCALE GENOMIC DNA]</scope>
    <source>
        <strain evidence="10">NAU3</strain>
        <tissue evidence="10">Gut</tissue>
    </source>
</reference>
<feature type="compositionally biased region" description="Acidic residues" evidence="8">
    <location>
        <begin position="1272"/>
        <end position="1281"/>
    </location>
</feature>
<feature type="compositionally biased region" description="Basic and acidic residues" evidence="8">
    <location>
        <begin position="485"/>
        <end position="511"/>
    </location>
</feature>
<gene>
    <name evidence="10" type="ORF">BLNAU_4607</name>
</gene>
<feature type="compositionally biased region" description="Polar residues" evidence="8">
    <location>
        <begin position="1"/>
        <end position="20"/>
    </location>
</feature>
<evidence type="ECO:0000313" key="11">
    <source>
        <dbReference type="Proteomes" id="UP001281761"/>
    </source>
</evidence>
<keyword evidence="4" id="KW-0238">DNA-binding</keyword>
<feature type="region of interest" description="Disordered" evidence="8">
    <location>
        <begin position="382"/>
        <end position="404"/>
    </location>
</feature>
<evidence type="ECO:0000259" key="9">
    <source>
        <dbReference type="PROSITE" id="PS50066"/>
    </source>
</evidence>
<organism evidence="10 11">
    <name type="scientific">Blattamonas nauphoetae</name>
    <dbReference type="NCBI Taxonomy" id="2049346"/>
    <lineage>
        <taxon>Eukaryota</taxon>
        <taxon>Metamonada</taxon>
        <taxon>Preaxostyla</taxon>
        <taxon>Oxymonadida</taxon>
        <taxon>Blattamonas</taxon>
    </lineage>
</organism>
<evidence type="ECO:0000313" key="10">
    <source>
        <dbReference type="EMBL" id="KAK2960390.1"/>
    </source>
</evidence>
<dbReference type="Proteomes" id="UP001281761">
    <property type="component" value="Unassembled WGS sequence"/>
</dbReference>
<feature type="coiled-coil region" evidence="7">
    <location>
        <begin position="115"/>
        <end position="142"/>
    </location>
</feature>
<keyword evidence="3 7" id="KW-0175">Coiled coil</keyword>
<feature type="region of interest" description="Disordered" evidence="8">
    <location>
        <begin position="1"/>
        <end position="24"/>
    </location>
</feature>
<feature type="region of interest" description="Disordered" evidence="8">
    <location>
        <begin position="777"/>
        <end position="815"/>
    </location>
</feature>
<feature type="region of interest" description="Disordered" evidence="8">
    <location>
        <begin position="485"/>
        <end position="514"/>
    </location>
</feature>
<evidence type="ECO:0000256" key="4">
    <source>
        <dbReference type="ARBA" id="ARBA00023125"/>
    </source>
</evidence>
<keyword evidence="2" id="KW-0805">Transcription regulation</keyword>
<dbReference type="Gene3D" id="3.40.1810.10">
    <property type="entry name" value="Transcription factor, MADS-box"/>
    <property type="match status" value="1"/>
</dbReference>
<dbReference type="Pfam" id="PF00319">
    <property type="entry name" value="SRF-TF"/>
    <property type="match status" value="1"/>
</dbReference>
<dbReference type="SUPFAM" id="SSF55455">
    <property type="entry name" value="SRF-like"/>
    <property type="match status" value="1"/>
</dbReference>
<dbReference type="PANTHER" id="PTHR23160:SF19">
    <property type="entry name" value="MYOSIN HEAVY CHAIN-RELATED PROTEIN"/>
    <property type="match status" value="1"/>
</dbReference>
<comment type="caution">
    <text evidence="10">The sequence shown here is derived from an EMBL/GenBank/DDBJ whole genome shotgun (WGS) entry which is preliminary data.</text>
</comment>
<accession>A0ABQ9Y9I1</accession>
<evidence type="ECO:0000256" key="6">
    <source>
        <dbReference type="ARBA" id="ARBA00023242"/>
    </source>
</evidence>
<proteinExistence type="predicted"/>
<feature type="compositionally biased region" description="Low complexity" evidence="8">
    <location>
        <begin position="954"/>
        <end position="966"/>
    </location>
</feature>
<dbReference type="InterPro" id="IPR036879">
    <property type="entry name" value="TF_MADSbox_sf"/>
</dbReference>
<sequence>MTFNTARSQRTEQDSQVFSEQTERLSQRNAILESRVKLLQDALDQRADEMGFGQKQGHQLVVMSELSSKLRDLEEDKIALLNALDDMHTELETVHNELSKTQRTKTGAMTRTQNRDDLEQQMEEQIRINNTLRTQVEQLQTQIIPQSYTPRTQRSQADDLDVNQILAFQEDLLRELTKQKDEIVTLTEELRSKEIEKKQEHARANDLSNIVNILKEQLEKQRIQHETSTITSSEHYETTKQQYSVEKNRIEEELKEMKQEVNTFLQSRERNEQELNRLRSAVNELTQNLNQTEENYRSLEIQNAKIKVERDQAIQSSSDERKEREHYQKLYERMSTESQGREEQLKKEHRRDQEDLRKENAILNDTIQTLVSQIDSKERKWQEELDQERKNSYSGQSKEEELKNRCSELTTQLKSSQNEIDLLRRTLSDNETKIREINEEWKKKEQDAELTRITRFGEEKKILEQRLAAKDEENSDLRKRVMELDKQRRDAEQATEDMRETLKEKEEKVCGREGTATREVNTILSRSMTTENRVLLQKLQIKEAEAAESKQTIQAMTAEKEELIKDQSEKEEKWRAERNSAELRQNLQDQQIKQLQTQLEEAKEDLANAETELRQIEADLSGNNTGWQEESTVTSNQRHLTLSPRRERALEMMKGRHDMKEAVDELRRELSAVSQELTETKQKLDAAVREKEDMKRRMEIEHKLMISETAKAKQMQFEMDDREKDVEAERGRLADGAAELANLRAECERLKDQLRRMELTESEMKREQKRLEEARLEMEQLLSSEKSQQTKKEDTQPSNSVRESERESEIQGLKLELGSTRRAAQNKEATLQIEIEGLKGEVKVLEVTVKRKEEEKAKLRAENDELRDSVARLSRMVKMKDNGDKTREDDRTRREQHLKEEARTMEETLDRTRRLSDDLGIGRTDTGTTRRVFERKYGRDREDEMSSPSSGVVTLTSQSTPPLSTSRVLPTSSSPVSARHIISSRPTRQPSKSWNESDLTTPAPPITHTARTTRQAGQPRISFASSALMTPRPDSSKPADSLPLSPRPSHSILRPSNQPDPATAFSPERQTRSDMKARNAALSKRKKGMTNKAQQLCKLTGAEIVMSIIPPSGEVFFWSSPGLERFWYREEVRVALDADYQESKKSSKGQVMPLTINDSQLPPQYVMGHMSQQMSLNQDQDDTGTPGQYILPSQFQNYYSELQPQYPTMPKDGISISHPDSSFEEYLQNAQATHPFDEDVSGDEGEKRAKMDGDGNAPSIPRTYQEQTHKDEEEDEEEDEEYKAMQEQMNQVKQLKQFLQGQ</sequence>
<feature type="compositionally biased region" description="Basic and acidic residues" evidence="8">
    <location>
        <begin position="878"/>
        <end position="917"/>
    </location>
</feature>
<evidence type="ECO:0000256" key="7">
    <source>
        <dbReference type="SAM" id="Coils"/>
    </source>
</evidence>
<feature type="region of interest" description="Disordered" evidence="8">
    <location>
        <begin position="1234"/>
        <end position="1289"/>
    </location>
</feature>
<dbReference type="PROSITE" id="PS50066">
    <property type="entry name" value="MADS_BOX_2"/>
    <property type="match status" value="1"/>
</dbReference>
<feature type="compositionally biased region" description="Polar residues" evidence="8">
    <location>
        <begin position="984"/>
        <end position="1000"/>
    </location>
</feature>
<feature type="coiled-coil region" evidence="7">
    <location>
        <begin position="656"/>
        <end position="701"/>
    </location>
</feature>
<keyword evidence="11" id="KW-1185">Reference proteome</keyword>
<protein>
    <recommendedName>
        <fullName evidence="9">MADS-box domain-containing protein</fullName>
    </recommendedName>
</protein>
<evidence type="ECO:0000256" key="3">
    <source>
        <dbReference type="ARBA" id="ARBA00023054"/>
    </source>
</evidence>
<feature type="compositionally biased region" description="Polar residues" evidence="8">
    <location>
        <begin position="623"/>
        <end position="640"/>
    </location>
</feature>
<feature type="compositionally biased region" description="Basic and acidic residues" evidence="8">
    <location>
        <begin position="1244"/>
        <end position="1253"/>
    </location>
</feature>
<feature type="region of interest" description="Disordered" evidence="8">
    <location>
        <begin position="623"/>
        <end position="643"/>
    </location>
</feature>
<evidence type="ECO:0000256" key="2">
    <source>
        <dbReference type="ARBA" id="ARBA00023015"/>
    </source>
</evidence>
<keyword evidence="5" id="KW-0804">Transcription</keyword>
<name>A0ABQ9Y9I1_9EUKA</name>
<feature type="coiled-coil region" evidence="7">
    <location>
        <begin position="169"/>
        <end position="309"/>
    </location>
</feature>
<comment type="subcellular location">
    <subcellularLocation>
        <location evidence="1">Nucleus</location>
    </subcellularLocation>
</comment>
<dbReference type="PANTHER" id="PTHR23160">
    <property type="entry name" value="SYNAPTONEMAL COMPLEX PROTEIN-RELATED"/>
    <property type="match status" value="1"/>
</dbReference>
<dbReference type="InterPro" id="IPR002100">
    <property type="entry name" value="TF_MADSbox"/>
</dbReference>
<dbReference type="EMBL" id="JARBJD010000023">
    <property type="protein sequence ID" value="KAK2960390.1"/>
    <property type="molecule type" value="Genomic_DNA"/>
</dbReference>
<evidence type="ECO:0000256" key="1">
    <source>
        <dbReference type="ARBA" id="ARBA00004123"/>
    </source>
</evidence>
<dbReference type="Gene3D" id="1.20.5.1700">
    <property type="match status" value="1"/>
</dbReference>
<feature type="coiled-coil region" evidence="7">
    <location>
        <begin position="539"/>
        <end position="619"/>
    </location>
</feature>
<dbReference type="SMART" id="SM00432">
    <property type="entry name" value="MADS"/>
    <property type="match status" value="1"/>
</dbReference>